<evidence type="ECO:0000256" key="6">
    <source>
        <dbReference type="ARBA" id="ARBA00023295"/>
    </source>
</evidence>
<evidence type="ECO:0000256" key="7">
    <source>
        <dbReference type="RuleBase" id="RU361168"/>
    </source>
</evidence>
<organism evidence="9 10">
    <name type="scientific">Hohenbuehelia grisea</name>
    <dbReference type="NCBI Taxonomy" id="104357"/>
    <lineage>
        <taxon>Eukaryota</taxon>
        <taxon>Fungi</taxon>
        <taxon>Dikarya</taxon>
        <taxon>Basidiomycota</taxon>
        <taxon>Agaricomycotina</taxon>
        <taxon>Agaricomycetes</taxon>
        <taxon>Agaricomycetidae</taxon>
        <taxon>Agaricales</taxon>
        <taxon>Pleurotineae</taxon>
        <taxon>Pleurotaceae</taxon>
        <taxon>Hohenbuehelia</taxon>
    </lineage>
</organism>
<sequence length="544" mass="60925">MKDIFTAFQETPDGIQAMKTDHPPQIRPAEERPRGFAVTHKVAYVALAALFSGALMFSPSMFQRGHSQTAQDPDPNLVGRLPFMGYNTWNAYHCDINASVVFDAAQLIKTLGLADVGYNRINIDDCYSLRERNANGDLVEDPQRFPFGMKNLTAEISQLGLKSGIYSDAGWQTCGNFPGSYQNEARDIKLFQDWGFDFLKYDNCNVPFDDIVRENIIGRYTRMADAIADLAKTSGKPPMILSLCEWGRAEPWLWGRTLGQSWRTTGDIEPTWEAITAIINQNSFYSWAADFYGHNDMDIMEMYVQSKFIVFIDAYSGCMVHDLVLYFPVVVMATSRTTNPSPTLRPGRCSSLPCSSEPMYVLNLTAIAVANISHAMQLHIATNQTLEILSNKELIAINQDPVVGTAITPFLGGINPKWTFNDTHPSQYWSGRSENGTVFMLLNVLDHPADMFFSLTESPWIRAGRQYAVRDLWTHTDNGTAVRNMTFHDVPAHGVVALLLTDAGDEPEGIWPPCARREWCMYENGTLADNAPRTELGEPGLMMM</sequence>
<dbReference type="SUPFAM" id="SSF51011">
    <property type="entry name" value="Glycosyl hydrolase domain"/>
    <property type="match status" value="1"/>
</dbReference>
<dbReference type="Gene3D" id="2.60.40.1180">
    <property type="entry name" value="Golgi alpha-mannosidase II"/>
    <property type="match status" value="1"/>
</dbReference>
<dbReference type="CDD" id="cd14792">
    <property type="entry name" value="GH27"/>
    <property type="match status" value="1"/>
</dbReference>
<keyword evidence="6 7" id="KW-0326">Glycosidase</keyword>
<dbReference type="InterPro" id="IPR041233">
    <property type="entry name" value="Melibiase_C"/>
</dbReference>
<dbReference type="PANTHER" id="PTHR11452:SF61">
    <property type="entry name" value="ALPHA-GALACTOSIDASE B-RELATED"/>
    <property type="match status" value="1"/>
</dbReference>
<evidence type="ECO:0000256" key="4">
    <source>
        <dbReference type="ARBA" id="ARBA00022729"/>
    </source>
</evidence>
<accession>A0ABR3JUJ2</accession>
<name>A0ABR3JUJ2_9AGAR</name>
<keyword evidence="7" id="KW-1015">Disulfide bond</keyword>
<dbReference type="EMBL" id="JASNQZ010000002">
    <property type="protein sequence ID" value="KAL0959538.1"/>
    <property type="molecule type" value="Genomic_DNA"/>
</dbReference>
<dbReference type="PANTHER" id="PTHR11452">
    <property type="entry name" value="ALPHA-GALACTOSIDASE/ALPHA-N-ACETYLGALACTOSAMINIDASE"/>
    <property type="match status" value="1"/>
</dbReference>
<dbReference type="PRINTS" id="PR00740">
    <property type="entry name" value="GLHYDRLASE27"/>
</dbReference>
<evidence type="ECO:0000256" key="5">
    <source>
        <dbReference type="ARBA" id="ARBA00022801"/>
    </source>
</evidence>
<dbReference type="InterPro" id="IPR017853">
    <property type="entry name" value="GH"/>
</dbReference>
<keyword evidence="5 7" id="KW-0378">Hydrolase</keyword>
<comment type="similarity">
    <text evidence="2 7">Belongs to the glycosyl hydrolase 27 family.</text>
</comment>
<protein>
    <recommendedName>
        <fullName evidence="3 7">Alpha-galactosidase</fullName>
        <ecNumber evidence="3 7">3.2.1.22</ecNumber>
    </recommendedName>
    <alternativeName>
        <fullName evidence="7">Melibiase</fullName>
    </alternativeName>
</protein>
<comment type="caution">
    <text evidence="9">The sequence shown here is derived from an EMBL/GenBank/DDBJ whole genome shotgun (WGS) entry which is preliminary data.</text>
</comment>
<evidence type="ECO:0000256" key="3">
    <source>
        <dbReference type="ARBA" id="ARBA00012755"/>
    </source>
</evidence>
<keyword evidence="4" id="KW-0732">Signal</keyword>
<dbReference type="Gene3D" id="3.20.20.70">
    <property type="entry name" value="Aldolase class I"/>
    <property type="match status" value="1"/>
</dbReference>
<reference evidence="10" key="1">
    <citation type="submission" date="2024-06" db="EMBL/GenBank/DDBJ databases">
        <title>Multi-omics analyses provide insights into the biosynthesis of the anticancer antibiotic pleurotin in Hohenbuehelia grisea.</title>
        <authorList>
            <person name="Weaver J.A."/>
            <person name="Alberti F."/>
        </authorList>
    </citation>
    <scope>NUCLEOTIDE SEQUENCE [LARGE SCALE GENOMIC DNA]</scope>
    <source>
        <strain evidence="10">T-177</strain>
    </source>
</reference>
<dbReference type="InterPro" id="IPR013780">
    <property type="entry name" value="Glyco_hydro_b"/>
</dbReference>
<dbReference type="Pfam" id="PF17801">
    <property type="entry name" value="Melibiase_C"/>
    <property type="match status" value="1"/>
</dbReference>
<gene>
    <name evidence="9" type="ORF">HGRIS_011251</name>
</gene>
<evidence type="ECO:0000313" key="10">
    <source>
        <dbReference type="Proteomes" id="UP001556367"/>
    </source>
</evidence>
<dbReference type="Proteomes" id="UP001556367">
    <property type="component" value="Unassembled WGS sequence"/>
</dbReference>
<dbReference type="InterPro" id="IPR002241">
    <property type="entry name" value="Glyco_hydro_27"/>
</dbReference>
<feature type="domain" description="Alpha galactosidase C-terminal" evidence="8">
    <location>
        <begin position="424"/>
        <end position="500"/>
    </location>
</feature>
<evidence type="ECO:0000256" key="2">
    <source>
        <dbReference type="ARBA" id="ARBA00009743"/>
    </source>
</evidence>
<comment type="catalytic activity">
    <reaction evidence="1 7">
        <text>Hydrolysis of terminal, non-reducing alpha-D-galactose residues in alpha-D-galactosides, including galactose oligosaccharides, galactomannans and galactolipids.</text>
        <dbReference type="EC" id="3.2.1.22"/>
    </reaction>
</comment>
<proteinExistence type="inferred from homology"/>
<dbReference type="Pfam" id="PF16499">
    <property type="entry name" value="Melibiase_2"/>
    <property type="match status" value="1"/>
</dbReference>
<dbReference type="InterPro" id="IPR013785">
    <property type="entry name" value="Aldolase_TIM"/>
</dbReference>
<keyword evidence="10" id="KW-1185">Reference proteome</keyword>
<evidence type="ECO:0000259" key="8">
    <source>
        <dbReference type="Pfam" id="PF17801"/>
    </source>
</evidence>
<evidence type="ECO:0000313" key="9">
    <source>
        <dbReference type="EMBL" id="KAL0959538.1"/>
    </source>
</evidence>
<evidence type="ECO:0000256" key="1">
    <source>
        <dbReference type="ARBA" id="ARBA00001255"/>
    </source>
</evidence>
<dbReference type="SUPFAM" id="SSF51445">
    <property type="entry name" value="(Trans)glycosidases"/>
    <property type="match status" value="1"/>
</dbReference>
<dbReference type="EC" id="3.2.1.22" evidence="3 7"/>